<dbReference type="InterPro" id="IPR013087">
    <property type="entry name" value="Znf_C2H2_type"/>
</dbReference>
<protein>
    <recommendedName>
        <fullName evidence="1">C2H2-type domain-containing protein</fullName>
    </recommendedName>
</protein>
<evidence type="ECO:0000313" key="2">
    <source>
        <dbReference type="EMBL" id="KKM03754.1"/>
    </source>
</evidence>
<evidence type="ECO:0000259" key="1">
    <source>
        <dbReference type="PROSITE" id="PS00028"/>
    </source>
</evidence>
<organism evidence="2">
    <name type="scientific">marine sediment metagenome</name>
    <dbReference type="NCBI Taxonomy" id="412755"/>
    <lineage>
        <taxon>unclassified sequences</taxon>
        <taxon>metagenomes</taxon>
        <taxon>ecological metagenomes</taxon>
    </lineage>
</organism>
<dbReference type="EMBL" id="LAZR01016610">
    <property type="protein sequence ID" value="KKM03754.1"/>
    <property type="molecule type" value="Genomic_DNA"/>
</dbReference>
<name>A0A0F9GY88_9ZZZZ</name>
<dbReference type="PROSITE" id="PS00028">
    <property type="entry name" value="ZINC_FINGER_C2H2_1"/>
    <property type="match status" value="1"/>
</dbReference>
<feature type="domain" description="C2H2-type" evidence="1">
    <location>
        <begin position="406"/>
        <end position="426"/>
    </location>
</feature>
<dbReference type="AlphaFoldDB" id="A0A0F9GY88"/>
<sequence>MDGFYKPYPKEFYALNDLLPEHFLKGQPHLIINTIDFTNRCFNYNAIDPERKQFSDAIYRNVINYIKDDKNLVLRYIEEYFPEPQCEHYREIVDKFSKKDPGVPTYADKVGLHYLLVDLYHCFPNHPGKHLDGILRKIETRLAGMELRFRYVTIDLLSQQECPYGEVPWAKIRFYGYDDGIKAIQIPLDVPGKYSEEIIANQEDLRILVRCPDRIPTEKESEIGEGEVNKQGEEINPSSVFFSYLYPLFFDPKFDAMKKRKDLTGFPFWSFIVFPIYSAELAAEGCYGTVIGHMHLSFPDENERVKYLEGVGGEPDTSWDTLTMLILRTLLEGRSYSVVEEDSKSSDCLEDILANIGYIQDWKRVMVFASHVDTEPEFCFKRFPGKEKGYVEYGQVWANCKKEKDCKECNKGFYEKLLKLIHGHGHGNAQPFLENRNTIFDKDNCFFILRLGEILEPTILPSIEVGDIERYKQYILVFEFPEYTFYPTIRNSKERAIENLGEHYVKKLVPVFDRILLKKKVLQNSIRSAVSAIIGRNMSHNIGSHVLSYGPASLKTAGSNLAQVRFYEYLRQRMDFIAEICTADPSWCPSMNLIRDILI</sequence>
<reference evidence="2" key="1">
    <citation type="journal article" date="2015" name="Nature">
        <title>Complex archaea that bridge the gap between prokaryotes and eukaryotes.</title>
        <authorList>
            <person name="Spang A."/>
            <person name="Saw J.H."/>
            <person name="Jorgensen S.L."/>
            <person name="Zaremba-Niedzwiedzka K."/>
            <person name="Martijn J."/>
            <person name="Lind A.E."/>
            <person name="van Eijk R."/>
            <person name="Schleper C."/>
            <person name="Guy L."/>
            <person name="Ettema T.J."/>
        </authorList>
    </citation>
    <scope>NUCLEOTIDE SEQUENCE</scope>
</reference>
<gene>
    <name evidence="2" type="ORF">LCGC14_1771270</name>
</gene>
<proteinExistence type="predicted"/>
<accession>A0A0F9GY88</accession>
<feature type="non-terminal residue" evidence="2">
    <location>
        <position position="599"/>
    </location>
</feature>
<comment type="caution">
    <text evidence="2">The sequence shown here is derived from an EMBL/GenBank/DDBJ whole genome shotgun (WGS) entry which is preliminary data.</text>
</comment>